<feature type="region of interest" description="Disordered" evidence="1">
    <location>
        <begin position="209"/>
        <end position="228"/>
    </location>
</feature>
<reference evidence="2" key="1">
    <citation type="submission" date="2024-01" db="EMBL/GenBank/DDBJ databases">
        <title>New evidence supports the origin of RcGTA from prophage.</title>
        <authorList>
            <person name="Xu Y."/>
            <person name="Liu B."/>
            <person name="Chen F."/>
        </authorList>
    </citation>
    <scope>NUCLEOTIDE SEQUENCE</scope>
</reference>
<organism evidence="2">
    <name type="scientific">Mesorhizobium phage vB_MseS-P1</name>
    <dbReference type="NCBI Taxonomy" id="3120101"/>
    <lineage>
        <taxon>Viruses</taxon>
    </lineage>
</organism>
<gene>
    <name evidence="2" type="ORF">vBMseSP1_gp46</name>
</gene>
<evidence type="ECO:0000256" key="1">
    <source>
        <dbReference type="SAM" id="MobiDB-lite"/>
    </source>
</evidence>
<dbReference type="EMBL" id="PP232116">
    <property type="protein sequence ID" value="XAG98250.1"/>
    <property type="molecule type" value="Genomic_DNA"/>
</dbReference>
<sequence length="228" mass="24976">MKDDLDANTIAAISSREGIAPVRFLWIKTKNRETGALETMGLWNGWDTTDVQVLDPDTRLPVTRTYHAGGSAIEWPAVPLETGLVVRTIRFKLSQISPAVQLAIRGYDPKHAPVEYHIGFLDTNTKLMVAPARPIFVGKVNGSPITTPAAGGEGGIELACVSDSRELTRTNPLKRSDEMQRRRTVGGVEDRIRKYADVAGGWLQNVHWGETKAPPAQANGDTRRGILQ</sequence>
<name>A0AB38ZLP2_9VIRU</name>
<evidence type="ECO:0000313" key="2">
    <source>
        <dbReference type="EMBL" id="XAG98250.1"/>
    </source>
</evidence>
<proteinExistence type="predicted"/>
<protein>
    <submittedName>
        <fullName evidence="2">Hub protein</fullName>
    </submittedName>
</protein>
<accession>A0AB38ZLP2</accession>